<feature type="transmembrane region" description="Helical" evidence="1">
    <location>
        <begin position="52"/>
        <end position="71"/>
    </location>
</feature>
<protein>
    <submittedName>
        <fullName evidence="2">Uncharacterized protein</fullName>
    </submittedName>
</protein>
<evidence type="ECO:0000256" key="1">
    <source>
        <dbReference type="SAM" id="Phobius"/>
    </source>
</evidence>
<dbReference type="EMBL" id="HBGA01002169">
    <property type="protein sequence ID" value="CAD8989735.1"/>
    <property type="molecule type" value="Transcribed_RNA"/>
</dbReference>
<organism evidence="2">
    <name type="scientific">Eutreptiella gymnastica</name>
    <dbReference type="NCBI Taxonomy" id="73025"/>
    <lineage>
        <taxon>Eukaryota</taxon>
        <taxon>Discoba</taxon>
        <taxon>Euglenozoa</taxon>
        <taxon>Euglenida</taxon>
        <taxon>Spirocuta</taxon>
        <taxon>Euglenophyceae</taxon>
        <taxon>Eutreptiales</taxon>
        <taxon>Eutreptiaceae</taxon>
        <taxon>Eutreptiella</taxon>
    </lineage>
</organism>
<proteinExistence type="predicted"/>
<dbReference type="AlphaFoldDB" id="A0A7S1HSH1"/>
<accession>A0A7S1HSH1</accession>
<evidence type="ECO:0000313" key="2">
    <source>
        <dbReference type="EMBL" id="CAD8989735.1"/>
    </source>
</evidence>
<sequence>MVAVHQWVGAYLLIKCVREHMSATGDLVAKRWNKGRGGQKLKQVSHLSAHSGVAKSMLIFPVVIVILVIFAPCDFYSNGSQDTTQGTRVNTQGTRVTTTRVFGVLHRKQGVPQKAVGPVAPQCRADLTVWMEGPPLADGQSDP</sequence>
<keyword evidence="1" id="KW-0812">Transmembrane</keyword>
<reference evidence="2" key="1">
    <citation type="submission" date="2021-01" db="EMBL/GenBank/DDBJ databases">
        <authorList>
            <person name="Corre E."/>
            <person name="Pelletier E."/>
            <person name="Niang G."/>
            <person name="Scheremetjew M."/>
            <person name="Finn R."/>
            <person name="Kale V."/>
            <person name="Holt S."/>
            <person name="Cochrane G."/>
            <person name="Meng A."/>
            <person name="Brown T."/>
            <person name="Cohen L."/>
        </authorList>
    </citation>
    <scope>NUCLEOTIDE SEQUENCE</scope>
    <source>
        <strain evidence="2">NIES-381</strain>
    </source>
</reference>
<gene>
    <name evidence="2" type="ORF">EGYM00392_LOCUS777</name>
</gene>
<keyword evidence="1" id="KW-0472">Membrane</keyword>
<keyword evidence="1" id="KW-1133">Transmembrane helix</keyword>
<name>A0A7S1HSH1_9EUGL</name>